<evidence type="ECO:0000313" key="2">
    <source>
        <dbReference type="EMBL" id="PKI58970.1"/>
    </source>
</evidence>
<dbReference type="CDD" id="cd00303">
    <property type="entry name" value="retropepsin_like"/>
    <property type="match status" value="1"/>
</dbReference>
<feature type="compositionally biased region" description="Polar residues" evidence="1">
    <location>
        <begin position="1"/>
        <end position="10"/>
    </location>
</feature>
<dbReference type="Gene3D" id="2.40.70.10">
    <property type="entry name" value="Acid Proteases"/>
    <property type="match status" value="1"/>
</dbReference>
<protein>
    <submittedName>
        <fullName evidence="2">Uncharacterized protein</fullName>
    </submittedName>
</protein>
<comment type="caution">
    <text evidence="2">The sequence shown here is derived from an EMBL/GenBank/DDBJ whole genome shotgun (WGS) entry which is preliminary data.</text>
</comment>
<dbReference type="InterPro" id="IPR021109">
    <property type="entry name" value="Peptidase_aspartic_dom_sf"/>
</dbReference>
<reference evidence="2 3" key="1">
    <citation type="submission" date="2017-11" db="EMBL/GenBank/DDBJ databases">
        <title>De-novo sequencing of pomegranate (Punica granatum L.) genome.</title>
        <authorList>
            <person name="Akparov Z."/>
            <person name="Amiraslanov A."/>
            <person name="Hajiyeva S."/>
            <person name="Abbasov M."/>
            <person name="Kaur K."/>
            <person name="Hamwieh A."/>
            <person name="Solovyev V."/>
            <person name="Salamov A."/>
            <person name="Braich B."/>
            <person name="Kosarev P."/>
            <person name="Mahmoud A."/>
            <person name="Hajiyev E."/>
            <person name="Babayeva S."/>
            <person name="Izzatullayeva V."/>
            <person name="Mammadov A."/>
            <person name="Mammadov A."/>
            <person name="Sharifova S."/>
            <person name="Ojaghi J."/>
            <person name="Eynullazada K."/>
            <person name="Bayramov B."/>
            <person name="Abdulazimova A."/>
            <person name="Shahmuradov I."/>
        </authorList>
    </citation>
    <scope>NUCLEOTIDE SEQUENCE [LARGE SCALE GENOMIC DNA]</scope>
    <source>
        <strain evidence="3">cv. AG2017</strain>
        <tissue evidence="2">Leaf</tissue>
    </source>
</reference>
<keyword evidence="3" id="KW-1185">Reference proteome</keyword>
<feature type="non-terminal residue" evidence="2">
    <location>
        <position position="193"/>
    </location>
</feature>
<dbReference type="Proteomes" id="UP000233551">
    <property type="component" value="Unassembled WGS sequence"/>
</dbReference>
<organism evidence="2 3">
    <name type="scientific">Punica granatum</name>
    <name type="common">Pomegranate</name>
    <dbReference type="NCBI Taxonomy" id="22663"/>
    <lineage>
        <taxon>Eukaryota</taxon>
        <taxon>Viridiplantae</taxon>
        <taxon>Streptophyta</taxon>
        <taxon>Embryophyta</taxon>
        <taxon>Tracheophyta</taxon>
        <taxon>Spermatophyta</taxon>
        <taxon>Magnoliopsida</taxon>
        <taxon>eudicotyledons</taxon>
        <taxon>Gunneridae</taxon>
        <taxon>Pentapetalae</taxon>
        <taxon>rosids</taxon>
        <taxon>malvids</taxon>
        <taxon>Myrtales</taxon>
        <taxon>Lythraceae</taxon>
        <taxon>Punica</taxon>
    </lineage>
</organism>
<evidence type="ECO:0000256" key="1">
    <source>
        <dbReference type="SAM" id="MobiDB-lite"/>
    </source>
</evidence>
<dbReference type="Pfam" id="PF08284">
    <property type="entry name" value="RVP_2"/>
    <property type="match status" value="1"/>
</dbReference>
<proteinExistence type="predicted"/>
<dbReference type="AlphaFoldDB" id="A0A2I0JSU7"/>
<feature type="region of interest" description="Disordered" evidence="1">
    <location>
        <begin position="1"/>
        <end position="33"/>
    </location>
</feature>
<sequence length="193" mass="22098">MTSNYKNTGNGLLPLPIHTPQRNTPPLHNRPHRTLTQKEMDEKRAKNLCFWCEEKFVPGHKCSRRQAFLIEVEAVEEDQEVAAEEELEEIPPPQISLNALLGTQSFQTMRVVGTVGRRLLHILVDSGSTHNFLNEEVEGKLGCLTEPMPMVKVAVANGNELKCNRVCKKFRWKMQGREYEADMLLLPLEIYDM</sequence>
<evidence type="ECO:0000313" key="3">
    <source>
        <dbReference type="Proteomes" id="UP000233551"/>
    </source>
</evidence>
<name>A0A2I0JSU7_PUNGR</name>
<gene>
    <name evidence="2" type="ORF">CRG98_020615</name>
</gene>
<accession>A0A2I0JSU7</accession>
<dbReference type="EMBL" id="PGOL01001333">
    <property type="protein sequence ID" value="PKI58970.1"/>
    <property type="molecule type" value="Genomic_DNA"/>
</dbReference>